<name>A0A9N8PTM0_9PEZI</name>
<accession>A0A9N8PTM0</accession>
<protein>
    <recommendedName>
        <fullName evidence="1">ZNFX1 domain-containing protein</fullName>
    </recommendedName>
</protein>
<dbReference type="InterPro" id="IPR057373">
    <property type="entry name" value="ZNFX1"/>
</dbReference>
<dbReference type="AlphaFoldDB" id="A0A9N8PTM0"/>
<sequence>MNCLPHEAIIHSYYRDAVPKNTDDEWIFHPEVPDAQEMSRTLMSDDPCVPENQINGNWSSREEHLAAQYSFLREESTFALRRAISLVREQPHLSELEHRAFATGITLCTRGLGIRMCFSIFRAGVTIDWNTSKRLKAGSLLALSPTSDKFQKQTTIAVVGARPMELLNESTSE</sequence>
<dbReference type="OrthoDB" id="409395at2759"/>
<organism evidence="2 3">
    <name type="scientific">Aureobasidium uvarum</name>
    <dbReference type="NCBI Taxonomy" id="2773716"/>
    <lineage>
        <taxon>Eukaryota</taxon>
        <taxon>Fungi</taxon>
        <taxon>Dikarya</taxon>
        <taxon>Ascomycota</taxon>
        <taxon>Pezizomycotina</taxon>
        <taxon>Dothideomycetes</taxon>
        <taxon>Dothideomycetidae</taxon>
        <taxon>Dothideales</taxon>
        <taxon>Saccotheciaceae</taxon>
        <taxon>Aureobasidium</taxon>
    </lineage>
</organism>
<evidence type="ECO:0000313" key="3">
    <source>
        <dbReference type="Proteomes" id="UP000745764"/>
    </source>
</evidence>
<keyword evidence="3" id="KW-1185">Reference proteome</keyword>
<dbReference type="Pfam" id="PF25396">
    <property type="entry name" value="ZNFX1"/>
    <property type="match status" value="1"/>
</dbReference>
<reference evidence="2" key="1">
    <citation type="submission" date="2020-06" db="EMBL/GenBank/DDBJ databases">
        <authorList>
            <person name="Onetto C."/>
        </authorList>
    </citation>
    <scope>NUCLEOTIDE SEQUENCE</scope>
</reference>
<comment type="caution">
    <text evidence="2">The sequence shown here is derived from an EMBL/GenBank/DDBJ whole genome shotgun (WGS) entry which is preliminary data.</text>
</comment>
<dbReference type="Proteomes" id="UP000745764">
    <property type="component" value="Unassembled WGS sequence"/>
</dbReference>
<proteinExistence type="predicted"/>
<dbReference type="EMBL" id="CAINUL010000015">
    <property type="protein sequence ID" value="CAD0112432.1"/>
    <property type="molecule type" value="Genomic_DNA"/>
</dbReference>
<gene>
    <name evidence="2" type="ORF">AWRI4620_LOCUS6687</name>
</gene>
<evidence type="ECO:0000313" key="2">
    <source>
        <dbReference type="EMBL" id="CAD0112432.1"/>
    </source>
</evidence>
<feature type="domain" description="ZNFX1" evidence="1">
    <location>
        <begin position="102"/>
        <end position="170"/>
    </location>
</feature>
<evidence type="ECO:0000259" key="1">
    <source>
        <dbReference type="Pfam" id="PF25396"/>
    </source>
</evidence>